<gene>
    <name evidence="1" type="ORF">CR165_08230</name>
</gene>
<dbReference type="AlphaFoldDB" id="A0A2U1V5K3"/>
<protein>
    <recommendedName>
        <fullName evidence="3">Phasin domain-containing protein</fullName>
    </recommendedName>
</protein>
<organism evidence="1 2">
    <name type="scientific">Teichococcus aestuarii</name>
    <dbReference type="NCBI Taxonomy" id="568898"/>
    <lineage>
        <taxon>Bacteria</taxon>
        <taxon>Pseudomonadati</taxon>
        <taxon>Pseudomonadota</taxon>
        <taxon>Alphaproteobacteria</taxon>
        <taxon>Acetobacterales</taxon>
        <taxon>Roseomonadaceae</taxon>
        <taxon>Roseomonas</taxon>
    </lineage>
</organism>
<dbReference type="EMBL" id="PDOA01000004">
    <property type="protein sequence ID" value="PWC29164.1"/>
    <property type="molecule type" value="Genomic_DNA"/>
</dbReference>
<comment type="caution">
    <text evidence="1">The sequence shown here is derived from an EMBL/GenBank/DDBJ whole genome shotgun (WGS) entry which is preliminary data.</text>
</comment>
<proteinExistence type="predicted"/>
<evidence type="ECO:0000313" key="2">
    <source>
        <dbReference type="Proteomes" id="UP000245048"/>
    </source>
</evidence>
<evidence type="ECO:0000313" key="1">
    <source>
        <dbReference type="EMBL" id="PWC29164.1"/>
    </source>
</evidence>
<name>A0A2U1V5K3_9PROT</name>
<dbReference type="RefSeq" id="WP_109516502.1">
    <property type="nucleotide sequence ID" value="NZ_PDOA01000004.1"/>
</dbReference>
<keyword evidence="2" id="KW-1185">Reference proteome</keyword>
<sequence>MNNPFAHGQRAARHANAVMTTLEAARQVIDHRLSADAAHRRGPVATLLEVGRMVPEKMLAFSAGGAALAQGGMALGQRALEYSMAEMEAAHRATLRATGTPNPLAVAGLQAEWAVGAMSRAQGFGAAWTGLCLSMAEQALRPVHTAVTENHRRLRG</sequence>
<accession>A0A2U1V5K3</accession>
<evidence type="ECO:0008006" key="3">
    <source>
        <dbReference type="Google" id="ProtNLM"/>
    </source>
</evidence>
<dbReference type="Proteomes" id="UP000245048">
    <property type="component" value="Unassembled WGS sequence"/>
</dbReference>
<dbReference type="OrthoDB" id="7271813at2"/>
<reference evidence="2" key="1">
    <citation type="submission" date="2017-10" db="EMBL/GenBank/DDBJ databases">
        <authorList>
            <person name="Toshchakov S.V."/>
            <person name="Goeva M.A."/>
        </authorList>
    </citation>
    <scope>NUCLEOTIDE SEQUENCE [LARGE SCALE GENOMIC DNA]</scope>
    <source>
        <strain evidence="2">JR1/69-1-13</strain>
    </source>
</reference>